<feature type="transmembrane region" description="Helical" evidence="11">
    <location>
        <begin position="369"/>
        <end position="395"/>
    </location>
</feature>
<dbReference type="InterPro" id="IPR054295">
    <property type="entry name" value="CHS4-like_dom"/>
</dbReference>
<dbReference type="GO" id="GO:0005886">
    <property type="term" value="C:plasma membrane"/>
    <property type="evidence" value="ECO:0007669"/>
    <property type="project" value="UniProtKB-SubCell"/>
</dbReference>
<feature type="region of interest" description="Disordered" evidence="10">
    <location>
        <begin position="1207"/>
        <end position="1293"/>
    </location>
</feature>
<feature type="region of interest" description="Disordered" evidence="10">
    <location>
        <begin position="1305"/>
        <end position="1364"/>
    </location>
</feature>
<dbReference type="RefSeq" id="XP_016609313.1">
    <property type="nucleotide sequence ID" value="XM_016751372.1"/>
</dbReference>
<evidence type="ECO:0000256" key="9">
    <source>
        <dbReference type="ARBA" id="ARBA00023180"/>
    </source>
</evidence>
<dbReference type="SUPFAM" id="SSF53448">
    <property type="entry name" value="Nucleotide-diphospho-sugar transferases"/>
    <property type="match status" value="1"/>
</dbReference>
<dbReference type="InterPro" id="IPR004835">
    <property type="entry name" value="Chitin_synth"/>
</dbReference>
<dbReference type="GO" id="GO:0004100">
    <property type="term" value="F:chitin synthase activity"/>
    <property type="evidence" value="ECO:0007669"/>
    <property type="project" value="UniProtKB-EC"/>
</dbReference>
<dbReference type="InterPro" id="IPR001199">
    <property type="entry name" value="Cyt_B5-like_heme/steroid-bd"/>
</dbReference>
<feature type="transmembrane region" description="Helical" evidence="11">
    <location>
        <begin position="837"/>
        <end position="859"/>
    </location>
</feature>
<dbReference type="SMART" id="SM01117">
    <property type="entry name" value="Cyt-b5"/>
    <property type="match status" value="1"/>
</dbReference>
<keyword evidence="4" id="KW-0328">Glycosyltransferase</keyword>
<feature type="region of interest" description="Disordered" evidence="10">
    <location>
        <begin position="1420"/>
        <end position="1459"/>
    </location>
</feature>
<evidence type="ECO:0000259" key="12">
    <source>
        <dbReference type="SMART" id="SM01117"/>
    </source>
</evidence>
<reference evidence="13 14" key="1">
    <citation type="submission" date="2009-08" db="EMBL/GenBank/DDBJ databases">
        <title>The Genome Sequence of Spizellomyces punctatus strain DAOM BR117.</title>
        <authorList>
            <consortium name="The Broad Institute Genome Sequencing Platform"/>
            <person name="Russ C."/>
            <person name="Cuomo C."/>
            <person name="Shea T."/>
            <person name="Young S.K."/>
            <person name="Zeng Q."/>
            <person name="Koehrsen M."/>
            <person name="Haas B."/>
            <person name="Borodovsky M."/>
            <person name="Guigo R."/>
            <person name="Alvarado L."/>
            <person name="Berlin A."/>
            <person name="Bochicchio J."/>
            <person name="Borenstein D."/>
            <person name="Chapman S."/>
            <person name="Chen Z."/>
            <person name="Engels R."/>
            <person name="Freedman E."/>
            <person name="Gellesch M."/>
            <person name="Goldberg J."/>
            <person name="Griggs A."/>
            <person name="Gujja S."/>
            <person name="Heiman D."/>
            <person name="Hepburn T."/>
            <person name="Howarth C."/>
            <person name="Jen D."/>
            <person name="Larson L."/>
            <person name="Lewis B."/>
            <person name="Mehta T."/>
            <person name="Park D."/>
            <person name="Pearson M."/>
            <person name="Roberts A."/>
            <person name="Saif S."/>
            <person name="Shenoy N."/>
            <person name="Sisk P."/>
            <person name="Stolte C."/>
            <person name="Sykes S."/>
            <person name="Thomson T."/>
            <person name="Walk T."/>
            <person name="White J."/>
            <person name="Yandava C."/>
            <person name="Burger G."/>
            <person name="Gray M.W."/>
            <person name="Holland P.W.H."/>
            <person name="King N."/>
            <person name="Lang F.B.F."/>
            <person name="Roger A.J."/>
            <person name="Ruiz-Trillo I."/>
            <person name="Lander E."/>
            <person name="Nusbaum C."/>
        </authorList>
    </citation>
    <scope>NUCLEOTIDE SEQUENCE [LARGE SCALE GENOMIC DNA]</scope>
    <source>
        <strain evidence="13 14">DAOM BR117</strain>
    </source>
</reference>
<evidence type="ECO:0000256" key="2">
    <source>
        <dbReference type="ARBA" id="ARBA00012543"/>
    </source>
</evidence>
<keyword evidence="9" id="KW-0325">Glycoprotein</keyword>
<dbReference type="PANTHER" id="PTHR22914">
    <property type="entry name" value="CHITIN SYNTHASE"/>
    <property type="match status" value="1"/>
</dbReference>
<dbReference type="Pfam" id="PF22997">
    <property type="entry name" value="CHS4"/>
    <property type="match status" value="1"/>
</dbReference>
<name>A0A0L0HKC2_SPIPD</name>
<dbReference type="CDD" id="cd04190">
    <property type="entry name" value="Chitin_synth_C"/>
    <property type="match status" value="1"/>
</dbReference>
<evidence type="ECO:0000256" key="11">
    <source>
        <dbReference type="SAM" id="Phobius"/>
    </source>
</evidence>
<dbReference type="EMBL" id="KQ257454">
    <property type="protein sequence ID" value="KND01274.1"/>
    <property type="molecule type" value="Genomic_DNA"/>
</dbReference>
<evidence type="ECO:0000313" key="14">
    <source>
        <dbReference type="Proteomes" id="UP000053201"/>
    </source>
</evidence>
<feature type="transmembrane region" description="Helical" evidence="11">
    <location>
        <begin position="865"/>
        <end position="883"/>
    </location>
</feature>
<feature type="compositionally biased region" description="Acidic residues" evidence="10">
    <location>
        <begin position="1222"/>
        <end position="1233"/>
    </location>
</feature>
<keyword evidence="3" id="KW-1003">Cell membrane</keyword>
<keyword evidence="8 11" id="KW-0472">Membrane</keyword>
<dbReference type="STRING" id="645134.A0A0L0HKC2"/>
<feature type="domain" description="Cytochrome b5 heme-binding" evidence="12">
    <location>
        <begin position="278"/>
        <end position="357"/>
    </location>
</feature>
<evidence type="ECO:0000256" key="6">
    <source>
        <dbReference type="ARBA" id="ARBA00022692"/>
    </source>
</evidence>
<dbReference type="InterPro" id="IPR029044">
    <property type="entry name" value="Nucleotide-diphossugar_trans"/>
</dbReference>
<keyword evidence="14" id="KW-1185">Reference proteome</keyword>
<evidence type="ECO:0000256" key="5">
    <source>
        <dbReference type="ARBA" id="ARBA00022679"/>
    </source>
</evidence>
<protein>
    <recommendedName>
        <fullName evidence="2">chitin synthase</fullName>
        <ecNumber evidence="2">2.4.1.16</ecNumber>
    </recommendedName>
</protein>
<evidence type="ECO:0000256" key="7">
    <source>
        <dbReference type="ARBA" id="ARBA00022989"/>
    </source>
</evidence>
<feature type="compositionally biased region" description="Low complexity" evidence="10">
    <location>
        <begin position="1328"/>
        <end position="1338"/>
    </location>
</feature>
<feature type="region of interest" description="Disordered" evidence="10">
    <location>
        <begin position="1039"/>
        <end position="1062"/>
    </location>
</feature>
<dbReference type="EC" id="2.4.1.16" evidence="2"/>
<organism evidence="13 14">
    <name type="scientific">Spizellomyces punctatus (strain DAOM BR117)</name>
    <dbReference type="NCBI Taxonomy" id="645134"/>
    <lineage>
        <taxon>Eukaryota</taxon>
        <taxon>Fungi</taxon>
        <taxon>Fungi incertae sedis</taxon>
        <taxon>Chytridiomycota</taxon>
        <taxon>Chytridiomycota incertae sedis</taxon>
        <taxon>Chytridiomycetes</taxon>
        <taxon>Spizellomycetales</taxon>
        <taxon>Spizellomycetaceae</taxon>
        <taxon>Spizellomyces</taxon>
    </lineage>
</organism>
<evidence type="ECO:0000256" key="3">
    <source>
        <dbReference type="ARBA" id="ARBA00022475"/>
    </source>
</evidence>
<feature type="transmembrane region" description="Helical" evidence="11">
    <location>
        <begin position="890"/>
        <end position="914"/>
    </location>
</feature>
<dbReference type="Proteomes" id="UP000053201">
    <property type="component" value="Unassembled WGS sequence"/>
</dbReference>
<dbReference type="GO" id="GO:0006031">
    <property type="term" value="P:chitin biosynthetic process"/>
    <property type="evidence" value="ECO:0007669"/>
    <property type="project" value="TreeGrafter"/>
</dbReference>
<feature type="transmembrane region" description="Helical" evidence="11">
    <location>
        <begin position="135"/>
        <end position="155"/>
    </location>
</feature>
<accession>A0A0L0HKC2</accession>
<feature type="compositionally biased region" description="Low complexity" evidence="10">
    <location>
        <begin position="1253"/>
        <end position="1265"/>
    </location>
</feature>
<feature type="compositionally biased region" description="Basic and acidic residues" evidence="10">
    <location>
        <begin position="1161"/>
        <end position="1174"/>
    </location>
</feature>
<evidence type="ECO:0000256" key="10">
    <source>
        <dbReference type="SAM" id="MobiDB-lite"/>
    </source>
</evidence>
<dbReference type="OrthoDB" id="370884at2759"/>
<dbReference type="PANTHER" id="PTHR22914:SF41">
    <property type="entry name" value="CHITIN SYNTHASE 7"/>
    <property type="match status" value="1"/>
</dbReference>
<evidence type="ECO:0000256" key="8">
    <source>
        <dbReference type="ARBA" id="ARBA00023136"/>
    </source>
</evidence>
<dbReference type="OMA" id="KYLVNCM"/>
<keyword evidence="7 11" id="KW-1133">Transmembrane helix</keyword>
<comment type="subcellular location">
    <subcellularLocation>
        <location evidence="1">Cell membrane</location>
        <topology evidence="1">Multi-pass membrane protein</topology>
    </subcellularLocation>
</comment>
<dbReference type="GeneID" id="27686631"/>
<dbReference type="Pfam" id="PF03142">
    <property type="entry name" value="Chitin_synth_2"/>
    <property type="match status" value="1"/>
</dbReference>
<gene>
    <name evidence="13" type="ORF">SPPG_03084</name>
</gene>
<evidence type="ECO:0000313" key="13">
    <source>
        <dbReference type="EMBL" id="KND01274.1"/>
    </source>
</evidence>
<sequence length="1459" mass="161922">MNSIPVTVESALPRRRTTFARGVDATRKGTSGVGVRRQKTLVRPERQRSQRAPILRKATAAPPAARAGATTYRIGRQLPSTEALTAYTTPPPPSPEESNWWTYTSQCMTCCIWPRCLNYINMTDRDVQQAWREKVALCMIIVILCFFVGFFSLGLKPALCPDDGSSATDAFLNQTDHTSIPYRDDVIVRGFLYDFQDVRNLLAQKNGIEMSADWHGMDLTQLFVSIPDACAGFGRAASQPCSVPSRYVNGAPLEPGPGQACPDWNALSSLKSKGRLFFLWDEVKANKAAPHTLVVYNGGVLNVTDYFGRTPFLNNSSSGRRLENGVGKDVTYPFTITDEGKRAIQCLAQRYQVGFVDRQSNGCAAYQTIMIIMLIVVLGVVLCRFFMAIAFHYLFSNPVRVSKYTPHHRTAAMRQQWNPYGTGAVGTMRGSLDSFHGMPHVGRTSYGSAMRSHPRISRSTVPQDMFTILLVTCYSEGEQGIRNTLESLAATDYPDENKLLFVIADGLIKGDDWKTRNKTTPEVIVDMIMQDPTLPEPEPRSYLAIADGAKQHNMAKVYAGHFAHEGRYVPIVVVVKCGPPTENTASNAKPGNRGKRDSQLVLMNFLSRVMFDDRMTPLDHELYLRIQQVTGGVTADRYEVILMVDADTKVAPTSLRHMVDAMKNDERIMGLCGETRIANKRASWVSRIQVFEYYISHHLGKAFESVFGGVTCLPGCFCMYRIKAQKGPSTVPLLVNPDIVEEYSENIVDTLHKKNLLLLGEDRFLTTLMLRSFPKRKMVFVPQAICHTVVPEEFKVLLSQRRRWINSTIHNLLELVKLRDLCGIFCFSMQFVIALELLGTVVLPAAIVFLYILLFSAIAGNANTLPLIMLLFSLALPGVLIAITTRKFIYVGWMLIYILALPIWNFVLPVYAFWHFDDFSWGQTRKVEGEGSQRAHGGREGEYEIGSVQLRRFSEWEQERLGRSYVPGARKPLPQIPVEPEASFPGSPVLNPYAPPSGGSLPRGSYYPASPASLPRGSYYPGSPVIYPVDYVQPGASYAQGPEMYPDPHSGPEYGDPMYGDPTYGGAPYGDPVYGGAPYATAADPRWSTDPYSYGYASYDPPSSPHLASSTYQIEEVPPILNKLGAAPVEDRRSWYLDKHRNRKLSSMPPGAIQLKGWIPPEERVTHTEERVSESEGNSNHIVGNSSHVMGNASNLAVPVVEIVAPTPTSDRSTPFHFPVPGEEEDEELDDGQQMESNTAVDENEPRRPLPFPLQQQQQAETKSSPPKPKPKGPGVRAKSTLPQIVTDTDIAAVPGIASTVRRFWESFGNGDDQDSTSPSRSTKPRTTRPTTTKQNTPPRLPTKPSPPSPSIRTSLPKDPPLLTLSIEKTRAKDLIPRQSSELTNSYSTLLPSFSFDIIPDTPPPEDTLDARSSTSFSFGESSVVSEDHERRVDFFGPGGLGTLGRRERERGGGLWKWK</sequence>
<dbReference type="GO" id="GO:0030428">
    <property type="term" value="C:cell septum"/>
    <property type="evidence" value="ECO:0007669"/>
    <property type="project" value="TreeGrafter"/>
</dbReference>
<keyword evidence="6 11" id="KW-0812">Transmembrane</keyword>
<feature type="compositionally biased region" description="Pro residues" evidence="10">
    <location>
        <begin position="1339"/>
        <end position="1350"/>
    </location>
</feature>
<keyword evidence="5" id="KW-0808">Transferase</keyword>
<proteinExistence type="predicted"/>
<dbReference type="InParanoid" id="A0A0L0HKC2"/>
<dbReference type="VEuPathDB" id="FungiDB:SPPG_03084"/>
<evidence type="ECO:0000256" key="1">
    <source>
        <dbReference type="ARBA" id="ARBA00004651"/>
    </source>
</evidence>
<feature type="region of interest" description="Disordered" evidence="10">
    <location>
        <begin position="1160"/>
        <end position="1182"/>
    </location>
</feature>
<dbReference type="eggNOG" id="KOG2571">
    <property type="taxonomic scope" value="Eukaryota"/>
</dbReference>
<evidence type="ECO:0000256" key="4">
    <source>
        <dbReference type="ARBA" id="ARBA00022676"/>
    </source>
</evidence>